<feature type="transmembrane region" description="Helical" evidence="7">
    <location>
        <begin position="21"/>
        <end position="41"/>
    </location>
</feature>
<proteinExistence type="predicted"/>
<accession>A0A3D8Y340</accession>
<dbReference type="InterPro" id="IPR036097">
    <property type="entry name" value="HisK_dim/P_sf"/>
</dbReference>
<dbReference type="SUPFAM" id="SSF55874">
    <property type="entry name" value="ATPase domain of HSP90 chaperone/DNA topoisomerase II/histidine kinase"/>
    <property type="match status" value="1"/>
</dbReference>
<evidence type="ECO:0000313" key="10">
    <source>
        <dbReference type="Proteomes" id="UP000256373"/>
    </source>
</evidence>
<dbReference type="SMART" id="SM00388">
    <property type="entry name" value="HisKA"/>
    <property type="match status" value="1"/>
</dbReference>
<dbReference type="PROSITE" id="PS50109">
    <property type="entry name" value="HIS_KIN"/>
    <property type="match status" value="1"/>
</dbReference>
<evidence type="ECO:0000256" key="2">
    <source>
        <dbReference type="ARBA" id="ARBA00012438"/>
    </source>
</evidence>
<evidence type="ECO:0000259" key="8">
    <source>
        <dbReference type="PROSITE" id="PS50109"/>
    </source>
</evidence>
<keyword evidence="7" id="KW-1133">Transmembrane helix</keyword>
<dbReference type="EMBL" id="QNUL01000043">
    <property type="protein sequence ID" value="REA55965.1"/>
    <property type="molecule type" value="Genomic_DNA"/>
</dbReference>
<feature type="transmembrane region" description="Helical" evidence="7">
    <location>
        <begin position="82"/>
        <end position="99"/>
    </location>
</feature>
<keyword evidence="6" id="KW-0902">Two-component regulatory system</keyword>
<dbReference type="CDD" id="cd00082">
    <property type="entry name" value="HisKA"/>
    <property type="match status" value="1"/>
</dbReference>
<dbReference type="InterPro" id="IPR050736">
    <property type="entry name" value="Sensor_HK_Regulatory"/>
</dbReference>
<sequence length="457" mass="51046">MSVKTQLYKYWIKLSGSSEQFPLHARIFHSVCLISILGLAYNVPFNYMVGLGAVAVASAIVLGLTATLYYQSRFRGNTKNSIFLVNFVGIGLFTINYFLNSGINGPTALFFLLFLLITIAINPVEQNRVWIPINVIVVIGLYTFEYFYPEYIPDTYNDRLTKFVDEISAYVVIAILAFFCADYIRRAYENEKQLTIDKSRSIEDKNLQIIMQNKELERLNAQKNKLMSIVAHDLRSPLANIQNYLELLSGFDLDESQRVEIKKDLLSSTKETLSMLTKLLAWSKSQAHGLVVSSENMQLGELLEGTLLLERAAAAQKGIKLEYHFPSDHAIYADREMMQLVVRNFVGNAIKFTPADGKVMVSSVRRGDDCIITIQDTGIGISPQRQDELFSLNAKSTFGTGGEKGVGLGLLLCHEYVTAQNGSIWFESIQGNGTCFYISMPFSSKIPDSVGLAVTSA</sequence>
<dbReference type="AlphaFoldDB" id="A0A3D8Y340"/>
<keyword evidence="7" id="KW-0812">Transmembrane</keyword>
<dbReference type="Gene3D" id="3.30.565.10">
    <property type="entry name" value="Histidine kinase-like ATPase, C-terminal domain"/>
    <property type="match status" value="1"/>
</dbReference>
<dbReference type="Pfam" id="PF02518">
    <property type="entry name" value="HATPase_c"/>
    <property type="match status" value="1"/>
</dbReference>
<feature type="transmembrane region" description="Helical" evidence="7">
    <location>
        <begin position="47"/>
        <end position="70"/>
    </location>
</feature>
<evidence type="ECO:0000256" key="7">
    <source>
        <dbReference type="SAM" id="Phobius"/>
    </source>
</evidence>
<evidence type="ECO:0000256" key="6">
    <source>
        <dbReference type="ARBA" id="ARBA00023012"/>
    </source>
</evidence>
<keyword evidence="10" id="KW-1185">Reference proteome</keyword>
<dbReference type="EC" id="2.7.13.3" evidence="2"/>
<keyword evidence="4" id="KW-0808">Transferase</keyword>
<dbReference type="SUPFAM" id="SSF47384">
    <property type="entry name" value="Homodimeric domain of signal transducing histidine kinase"/>
    <property type="match status" value="1"/>
</dbReference>
<gene>
    <name evidence="9" type="ORF">DSL64_27595</name>
</gene>
<comment type="caution">
    <text evidence="9">The sequence shown here is derived from an EMBL/GenBank/DDBJ whole genome shotgun (WGS) entry which is preliminary data.</text>
</comment>
<dbReference type="InterPro" id="IPR005467">
    <property type="entry name" value="His_kinase_dom"/>
</dbReference>
<keyword evidence="7" id="KW-0472">Membrane</keyword>
<dbReference type="InterPro" id="IPR004358">
    <property type="entry name" value="Sig_transdc_His_kin-like_C"/>
</dbReference>
<keyword evidence="3" id="KW-0597">Phosphoprotein</keyword>
<dbReference type="Proteomes" id="UP000256373">
    <property type="component" value="Unassembled WGS sequence"/>
</dbReference>
<feature type="transmembrane region" description="Helical" evidence="7">
    <location>
        <begin position="129"/>
        <end position="147"/>
    </location>
</feature>
<dbReference type="Pfam" id="PF00512">
    <property type="entry name" value="HisKA"/>
    <property type="match status" value="1"/>
</dbReference>
<feature type="transmembrane region" description="Helical" evidence="7">
    <location>
        <begin position="167"/>
        <end position="184"/>
    </location>
</feature>
<evidence type="ECO:0000313" key="9">
    <source>
        <dbReference type="EMBL" id="REA55965.1"/>
    </source>
</evidence>
<dbReference type="Gene3D" id="1.10.287.130">
    <property type="match status" value="1"/>
</dbReference>
<protein>
    <recommendedName>
        <fullName evidence="2">histidine kinase</fullName>
        <ecNumber evidence="2">2.7.13.3</ecNumber>
    </recommendedName>
</protein>
<dbReference type="PRINTS" id="PR00344">
    <property type="entry name" value="BCTRLSENSOR"/>
</dbReference>
<dbReference type="InterPro" id="IPR036890">
    <property type="entry name" value="HATPase_C_sf"/>
</dbReference>
<dbReference type="InterPro" id="IPR003661">
    <property type="entry name" value="HisK_dim/P_dom"/>
</dbReference>
<comment type="catalytic activity">
    <reaction evidence="1">
        <text>ATP + protein L-histidine = ADP + protein N-phospho-L-histidine.</text>
        <dbReference type="EC" id="2.7.13.3"/>
    </reaction>
</comment>
<feature type="domain" description="Histidine kinase" evidence="8">
    <location>
        <begin position="229"/>
        <end position="444"/>
    </location>
</feature>
<reference evidence="9 10" key="1">
    <citation type="submission" date="2018-07" db="EMBL/GenBank/DDBJ databases">
        <title>Dyadobacter roseus sp. nov., isolated from rose rhizosphere soil.</title>
        <authorList>
            <person name="Chen L."/>
        </authorList>
    </citation>
    <scope>NUCLEOTIDE SEQUENCE [LARGE SCALE GENOMIC DNA]</scope>
    <source>
        <strain evidence="9 10">RS19</strain>
    </source>
</reference>
<organism evidence="9 10">
    <name type="scientific">Dyadobacter luteus</name>
    <dbReference type="NCBI Taxonomy" id="2259619"/>
    <lineage>
        <taxon>Bacteria</taxon>
        <taxon>Pseudomonadati</taxon>
        <taxon>Bacteroidota</taxon>
        <taxon>Cytophagia</taxon>
        <taxon>Cytophagales</taxon>
        <taxon>Spirosomataceae</taxon>
        <taxon>Dyadobacter</taxon>
    </lineage>
</organism>
<evidence type="ECO:0000256" key="4">
    <source>
        <dbReference type="ARBA" id="ARBA00022679"/>
    </source>
</evidence>
<dbReference type="OrthoDB" id="9810447at2"/>
<dbReference type="GO" id="GO:0000155">
    <property type="term" value="F:phosphorelay sensor kinase activity"/>
    <property type="evidence" value="ECO:0007669"/>
    <property type="project" value="InterPro"/>
</dbReference>
<dbReference type="InterPro" id="IPR003594">
    <property type="entry name" value="HATPase_dom"/>
</dbReference>
<dbReference type="PANTHER" id="PTHR43711">
    <property type="entry name" value="TWO-COMPONENT HISTIDINE KINASE"/>
    <property type="match status" value="1"/>
</dbReference>
<dbReference type="SMART" id="SM00387">
    <property type="entry name" value="HATPase_c"/>
    <property type="match status" value="1"/>
</dbReference>
<evidence type="ECO:0000256" key="3">
    <source>
        <dbReference type="ARBA" id="ARBA00022553"/>
    </source>
</evidence>
<name>A0A3D8Y340_9BACT</name>
<evidence type="ECO:0000256" key="1">
    <source>
        <dbReference type="ARBA" id="ARBA00000085"/>
    </source>
</evidence>
<feature type="transmembrane region" description="Helical" evidence="7">
    <location>
        <begin position="105"/>
        <end position="122"/>
    </location>
</feature>
<evidence type="ECO:0000256" key="5">
    <source>
        <dbReference type="ARBA" id="ARBA00022777"/>
    </source>
</evidence>
<dbReference type="RefSeq" id="WP_115834198.1">
    <property type="nucleotide sequence ID" value="NZ_QNUL01000043.1"/>
</dbReference>
<keyword evidence="5 9" id="KW-0418">Kinase</keyword>
<dbReference type="PANTHER" id="PTHR43711:SF1">
    <property type="entry name" value="HISTIDINE KINASE 1"/>
    <property type="match status" value="1"/>
</dbReference>